<keyword evidence="7" id="KW-1185">Reference proteome</keyword>
<feature type="chain" id="PRO_5006857372" description="Amidohydrolase-related domain-containing protein" evidence="4">
    <location>
        <begin position="22"/>
        <end position="356"/>
    </location>
</feature>
<dbReference type="OMA" id="RTNDWIV"/>
<dbReference type="Gene3D" id="3.20.20.140">
    <property type="entry name" value="Metal-dependent hydrolases"/>
    <property type="match status" value="1"/>
</dbReference>
<dbReference type="GO" id="GO:0016787">
    <property type="term" value="F:hydrolase activity"/>
    <property type="evidence" value="ECO:0007669"/>
    <property type="project" value="InterPro"/>
</dbReference>
<evidence type="ECO:0000256" key="4">
    <source>
        <dbReference type="SAM" id="SignalP"/>
    </source>
</evidence>
<proteinExistence type="inferred from homology"/>
<dbReference type="SUPFAM" id="SSF51556">
    <property type="entry name" value="Metallo-dependent hydrolases"/>
    <property type="match status" value="1"/>
</dbReference>
<dbReference type="InterPro" id="IPR032466">
    <property type="entry name" value="Metal_Hydrolase"/>
</dbReference>
<evidence type="ECO:0000313" key="6">
    <source>
        <dbReference type="EMBL" id="CEL03859.1"/>
    </source>
</evidence>
<sequence>MVTIPPSGMAALMLTALHTLAAHCLSPNYRIDVHSHAIPDIWRQALVDAGYPVVNGTLTVEGFPVPEWTLDGHIDTMNKLGVGYATLSITAPGVYFLAEQPGKAKKLAREINEALYEYTLKYPTRLGALCLLPLPSVEDALAEIEYCLDTLQFDGVALYTNSAGLYLGSESLDPIFDALSTRDTTVFVHPAEPGCHDAAMGYPAPLTEYPFDSVRAMQNMLLTGQRARYPNVTMIYPHGGGALPYLANRIASVAALDVLGALNPLETMQELKGYYFDTASSTSKVQLGALKEFAGVEKILVGTDYPYVPAAGAKLGLEVIQKNGEFTDVDMVRVNHGNTLSIFPRIVAKLNHHRPE</sequence>
<dbReference type="Pfam" id="PF04909">
    <property type="entry name" value="Amidohydro_2"/>
    <property type="match status" value="1"/>
</dbReference>
<keyword evidence="1 3" id="KW-0210">Decarboxylase</keyword>
<dbReference type="GO" id="GO:0019748">
    <property type="term" value="P:secondary metabolic process"/>
    <property type="evidence" value="ECO:0007669"/>
    <property type="project" value="TreeGrafter"/>
</dbReference>
<feature type="signal peptide" evidence="4">
    <location>
        <begin position="1"/>
        <end position="21"/>
    </location>
</feature>
<dbReference type="InterPro" id="IPR006680">
    <property type="entry name" value="Amidohydro-rel"/>
</dbReference>
<dbReference type="AlphaFoldDB" id="A0A0U5FX11"/>
<dbReference type="PANTHER" id="PTHR21240:SF28">
    <property type="entry name" value="ISO-OROTATE DECARBOXYLASE (EUROFUNG)"/>
    <property type="match status" value="1"/>
</dbReference>
<evidence type="ECO:0000256" key="3">
    <source>
        <dbReference type="RuleBase" id="RU366045"/>
    </source>
</evidence>
<dbReference type="GO" id="GO:0016831">
    <property type="term" value="F:carboxy-lyase activity"/>
    <property type="evidence" value="ECO:0007669"/>
    <property type="project" value="UniProtKB-KW"/>
</dbReference>
<name>A0A0U5FX11_ASPCI</name>
<dbReference type="OrthoDB" id="2832284at2759"/>
<evidence type="ECO:0000313" key="7">
    <source>
        <dbReference type="Proteomes" id="UP000054771"/>
    </source>
</evidence>
<evidence type="ECO:0000256" key="2">
    <source>
        <dbReference type="ARBA" id="ARBA00023239"/>
    </source>
</evidence>
<gene>
    <name evidence="6" type="ORF">ASPCAL04998</name>
</gene>
<accession>A0A0U5FX11</accession>
<dbReference type="STRING" id="454130.A0A0U5FX11"/>
<evidence type="ECO:0000256" key="1">
    <source>
        <dbReference type="ARBA" id="ARBA00022793"/>
    </source>
</evidence>
<feature type="domain" description="Amidohydrolase-related" evidence="5">
    <location>
        <begin position="31"/>
        <end position="311"/>
    </location>
</feature>
<protein>
    <recommendedName>
        <fullName evidence="5">Amidohydrolase-related domain-containing protein</fullName>
    </recommendedName>
</protein>
<dbReference type="EMBL" id="CDMC01000004">
    <property type="protein sequence ID" value="CEL03859.1"/>
    <property type="molecule type" value="Genomic_DNA"/>
</dbReference>
<dbReference type="PANTHER" id="PTHR21240">
    <property type="entry name" value="2-AMINO-3-CARBOXYLMUCONATE-6-SEMIALDEHYDE DECARBOXYLASE"/>
    <property type="match status" value="1"/>
</dbReference>
<keyword evidence="4" id="KW-0732">Signal</keyword>
<dbReference type="InterPro" id="IPR032465">
    <property type="entry name" value="ACMSD"/>
</dbReference>
<reference evidence="7" key="1">
    <citation type="journal article" date="2016" name="Genome Announc.">
        <title>Draft genome sequences of fungus Aspergillus calidoustus.</title>
        <authorList>
            <person name="Horn F."/>
            <person name="Linde J."/>
            <person name="Mattern D.J."/>
            <person name="Walther G."/>
            <person name="Guthke R."/>
            <person name="Scherlach K."/>
            <person name="Martin K."/>
            <person name="Brakhage A.A."/>
            <person name="Petzke L."/>
            <person name="Valiante V."/>
        </authorList>
    </citation>
    <scope>NUCLEOTIDE SEQUENCE [LARGE SCALE GENOMIC DNA]</scope>
    <source>
        <strain evidence="7">SF006504</strain>
    </source>
</reference>
<keyword evidence="2 3" id="KW-0456">Lyase</keyword>
<evidence type="ECO:0000259" key="5">
    <source>
        <dbReference type="Pfam" id="PF04909"/>
    </source>
</evidence>
<dbReference type="GO" id="GO:0005737">
    <property type="term" value="C:cytoplasm"/>
    <property type="evidence" value="ECO:0007669"/>
    <property type="project" value="TreeGrafter"/>
</dbReference>
<dbReference type="Proteomes" id="UP000054771">
    <property type="component" value="Unassembled WGS sequence"/>
</dbReference>
<organism evidence="6 7">
    <name type="scientific">Aspergillus calidoustus</name>
    <dbReference type="NCBI Taxonomy" id="454130"/>
    <lineage>
        <taxon>Eukaryota</taxon>
        <taxon>Fungi</taxon>
        <taxon>Dikarya</taxon>
        <taxon>Ascomycota</taxon>
        <taxon>Pezizomycotina</taxon>
        <taxon>Eurotiomycetes</taxon>
        <taxon>Eurotiomycetidae</taxon>
        <taxon>Eurotiales</taxon>
        <taxon>Aspergillaceae</taxon>
        <taxon>Aspergillus</taxon>
        <taxon>Aspergillus subgen. Nidulantes</taxon>
    </lineage>
</organism>
<comment type="similarity">
    <text evidence="3">Belongs to the metallo-dependent hydrolases superfamily.</text>
</comment>